<organism evidence="1 2">
    <name type="scientific">Moorena producens 3L</name>
    <dbReference type="NCBI Taxonomy" id="489825"/>
    <lineage>
        <taxon>Bacteria</taxon>
        <taxon>Bacillati</taxon>
        <taxon>Cyanobacteriota</taxon>
        <taxon>Cyanophyceae</taxon>
        <taxon>Coleofasciculales</taxon>
        <taxon>Coleofasciculaceae</taxon>
        <taxon>Moorena</taxon>
    </lineage>
</organism>
<dbReference type="EMBL" id="GL890839">
    <property type="protein sequence ID" value="EGJ34303.1"/>
    <property type="molecule type" value="Genomic_DNA"/>
</dbReference>
<keyword evidence="2" id="KW-1185">Reference proteome</keyword>
<dbReference type="Proteomes" id="UP000003959">
    <property type="component" value="Unassembled WGS sequence"/>
</dbReference>
<protein>
    <submittedName>
        <fullName evidence="1">Uncharacterized protein</fullName>
    </submittedName>
</protein>
<reference evidence="2" key="1">
    <citation type="journal article" date="2011" name="Proc. Natl. Acad. Sci. U.S.A.">
        <title>Genomic insights into the physiology and ecology of the marine filamentous cyanobacterium Lyngbya majuscula.</title>
        <authorList>
            <person name="Jones A.C."/>
            <person name="Monroe E.A."/>
            <person name="Podell S."/>
            <person name="Hess W.R."/>
            <person name="Klages S."/>
            <person name="Esquenazi E."/>
            <person name="Niessen S."/>
            <person name="Hoover H."/>
            <person name="Rothmann M."/>
            <person name="Lasken R.S."/>
            <person name="Yates J.R.III."/>
            <person name="Reinhardt R."/>
            <person name="Kube M."/>
            <person name="Burkart M.D."/>
            <person name="Allen E.E."/>
            <person name="Dorrestein P.C."/>
            <person name="Gerwick W.H."/>
            <person name="Gerwick L."/>
        </authorList>
    </citation>
    <scope>NUCLEOTIDE SEQUENCE [LARGE SCALE GENOMIC DNA]</scope>
    <source>
        <strain evidence="2">3L</strain>
    </source>
</reference>
<evidence type="ECO:0000313" key="2">
    <source>
        <dbReference type="Proteomes" id="UP000003959"/>
    </source>
</evidence>
<sequence>MEPLTTVSLPIATVGILVATKAVEKIGHKVGEALWDTPKRLFLELFRKQSPDTVTAIEKTPEQSLHYAKVVLEVEAAAKQNPEVAQAMERLVTTVDAQALPNLEQIIQEITKALESHQATLLVKITTLRI</sequence>
<proteinExistence type="predicted"/>
<dbReference type="OrthoDB" id="467140at2"/>
<name>F4XM64_9CYAN</name>
<evidence type="ECO:0000313" key="1">
    <source>
        <dbReference type="EMBL" id="EGJ34303.1"/>
    </source>
</evidence>
<accession>F4XM64</accession>
<dbReference type="eggNOG" id="ENOG5032VW8">
    <property type="taxonomic scope" value="Bacteria"/>
</dbReference>
<dbReference type="RefSeq" id="WP_008180559.1">
    <property type="nucleotide sequence ID" value="NZ_GL890839.1"/>
</dbReference>
<dbReference type="HOGENOM" id="CLU_136744_0_0_3"/>
<dbReference type="AlphaFoldDB" id="F4XM64"/>
<gene>
    <name evidence="1" type="ORF">LYNGBM3L_19000</name>
</gene>